<sequence length="455" mass="49671">METSYDVRIWKVEVYSGARTTTHTVKWSVAGRRWRVPYKTAALADAFRSELLVAARRGEAFSLDTGRPMSMDRSERRVGWLAFARDYAAMKWPHLAPNSRRNTARALTNATLALITSGRGRPDDATLRKALTAWAFNVRASTNTSPPEPIARALAWLERNTREVGDLAEPAVVRAVLDALTVRGDGGRAAPASIARQRGVVVNLGEYAVERRLLTRNPVTAIAWKIPRTVKTVDKRAVVNTVQARALLSAVGSQKPSGPGLVAFFGLLYYAALRPGEAVTLRAADLQLPDEGWGELLLTGSTPEAGASWTDNGRRREERELKHRARGETRSVPSPPPLTVLLRAHLAEHGTTPDGRLFRGVRGGDLPEGTYCRVWRKARASALTESEAASPLARRPYDLRHAAVSTWLNAGVPSTQVAEWAGHSVAVLHQIYAKCIVGQEDAARQRIADALGATP</sequence>
<dbReference type="PROSITE" id="PS51898">
    <property type="entry name" value="TYR_RECOMBINASE"/>
    <property type="match status" value="1"/>
</dbReference>
<name>A0AA44US45_PSEA5</name>
<evidence type="ECO:0000259" key="3">
    <source>
        <dbReference type="PROSITE" id="PS51898"/>
    </source>
</evidence>
<dbReference type="GO" id="GO:0015074">
    <property type="term" value="P:DNA integration"/>
    <property type="evidence" value="ECO:0007669"/>
    <property type="project" value="InterPro"/>
</dbReference>
<dbReference type="AlphaFoldDB" id="A0AA44US45"/>
<feature type="compositionally biased region" description="Basic and acidic residues" evidence="2">
    <location>
        <begin position="312"/>
        <end position="329"/>
    </location>
</feature>
<evidence type="ECO:0000313" key="4">
    <source>
        <dbReference type="EMBL" id="PKB32445.1"/>
    </source>
</evidence>
<gene>
    <name evidence="4" type="ORF">ATL51_4174</name>
</gene>
<organism evidence="4 5">
    <name type="scientific">Pseudonocardia alni</name>
    <name type="common">Amycolata alni</name>
    <dbReference type="NCBI Taxonomy" id="33907"/>
    <lineage>
        <taxon>Bacteria</taxon>
        <taxon>Bacillati</taxon>
        <taxon>Actinomycetota</taxon>
        <taxon>Actinomycetes</taxon>
        <taxon>Pseudonocardiales</taxon>
        <taxon>Pseudonocardiaceae</taxon>
        <taxon>Pseudonocardia</taxon>
    </lineage>
</organism>
<evidence type="ECO:0000313" key="5">
    <source>
        <dbReference type="Proteomes" id="UP000232453"/>
    </source>
</evidence>
<accession>A0AA44US45</accession>
<dbReference type="GO" id="GO:0003677">
    <property type="term" value="F:DNA binding"/>
    <property type="evidence" value="ECO:0007669"/>
    <property type="project" value="InterPro"/>
</dbReference>
<dbReference type="Gene3D" id="1.10.443.10">
    <property type="entry name" value="Intergrase catalytic core"/>
    <property type="match status" value="1"/>
</dbReference>
<feature type="domain" description="Tyr recombinase" evidence="3">
    <location>
        <begin position="233"/>
        <end position="446"/>
    </location>
</feature>
<dbReference type="PANTHER" id="PTHR30349:SF64">
    <property type="entry name" value="PROPHAGE INTEGRASE INTD-RELATED"/>
    <property type="match status" value="1"/>
</dbReference>
<evidence type="ECO:0000256" key="1">
    <source>
        <dbReference type="ARBA" id="ARBA00023172"/>
    </source>
</evidence>
<dbReference type="PANTHER" id="PTHR30349">
    <property type="entry name" value="PHAGE INTEGRASE-RELATED"/>
    <property type="match status" value="1"/>
</dbReference>
<dbReference type="RefSeq" id="WP_100879626.1">
    <property type="nucleotide sequence ID" value="NZ_PHUJ01000003.1"/>
</dbReference>
<dbReference type="InterPro" id="IPR011010">
    <property type="entry name" value="DNA_brk_join_enz"/>
</dbReference>
<protein>
    <submittedName>
        <fullName evidence="4">Site-specific recombinase XerD</fullName>
    </submittedName>
</protein>
<dbReference type="InterPro" id="IPR013762">
    <property type="entry name" value="Integrase-like_cat_sf"/>
</dbReference>
<evidence type="ECO:0000256" key="2">
    <source>
        <dbReference type="SAM" id="MobiDB-lite"/>
    </source>
</evidence>
<reference evidence="4 5" key="1">
    <citation type="submission" date="2017-11" db="EMBL/GenBank/DDBJ databases">
        <title>Sequencing the genomes of 1000 actinobacteria strains.</title>
        <authorList>
            <person name="Klenk H.-P."/>
        </authorList>
    </citation>
    <scope>NUCLEOTIDE SEQUENCE [LARGE SCALE GENOMIC DNA]</scope>
    <source>
        <strain evidence="4 5">DSM 44104</strain>
    </source>
</reference>
<dbReference type="Proteomes" id="UP000232453">
    <property type="component" value="Unassembled WGS sequence"/>
</dbReference>
<proteinExistence type="predicted"/>
<comment type="caution">
    <text evidence="4">The sequence shown here is derived from an EMBL/GenBank/DDBJ whole genome shotgun (WGS) entry which is preliminary data.</text>
</comment>
<feature type="region of interest" description="Disordered" evidence="2">
    <location>
        <begin position="302"/>
        <end position="334"/>
    </location>
</feature>
<dbReference type="InterPro" id="IPR002104">
    <property type="entry name" value="Integrase_catalytic"/>
</dbReference>
<dbReference type="InterPro" id="IPR050090">
    <property type="entry name" value="Tyrosine_recombinase_XerCD"/>
</dbReference>
<keyword evidence="1" id="KW-0233">DNA recombination</keyword>
<dbReference type="GO" id="GO:0006310">
    <property type="term" value="P:DNA recombination"/>
    <property type="evidence" value="ECO:0007669"/>
    <property type="project" value="UniProtKB-KW"/>
</dbReference>
<dbReference type="EMBL" id="PHUJ01000003">
    <property type="protein sequence ID" value="PKB32445.1"/>
    <property type="molecule type" value="Genomic_DNA"/>
</dbReference>
<dbReference type="SUPFAM" id="SSF56349">
    <property type="entry name" value="DNA breaking-rejoining enzymes"/>
    <property type="match status" value="1"/>
</dbReference>